<evidence type="ECO:0000256" key="1">
    <source>
        <dbReference type="SAM" id="Phobius"/>
    </source>
</evidence>
<sequence>MEIKCGNQKMEAYPVEPFVYEVVADGKKEFYQAAWDAFRSDLHMKNATAKIIKIPVTPMSDYEIETERLYFELGDLRDYPHVEEFKNDKPKETKPKFKITFSKMMDILTIAWVICMTILLITLIISNGGIIKMTFEEALKHEENNAPVTYNDQKYYVVGHNALNQTLTIRKLSSNPFFTVSVEAKPEELS</sequence>
<organism evidence="2 3">
    <name type="scientific">Limosilactobacillus caviae</name>
    <dbReference type="NCBI Taxonomy" id="1769424"/>
    <lineage>
        <taxon>Bacteria</taxon>
        <taxon>Bacillati</taxon>
        <taxon>Bacillota</taxon>
        <taxon>Bacilli</taxon>
        <taxon>Lactobacillales</taxon>
        <taxon>Lactobacillaceae</taxon>
        <taxon>Limosilactobacillus</taxon>
    </lineage>
</organism>
<dbReference type="EMBL" id="BMDS01000012">
    <property type="protein sequence ID" value="GGI64236.1"/>
    <property type="molecule type" value="Genomic_DNA"/>
</dbReference>
<protein>
    <submittedName>
        <fullName evidence="2">Uncharacterized protein</fullName>
    </submittedName>
</protein>
<keyword evidence="1" id="KW-0472">Membrane</keyword>
<keyword evidence="1" id="KW-1133">Transmembrane helix</keyword>
<proteinExistence type="predicted"/>
<feature type="transmembrane region" description="Helical" evidence="1">
    <location>
        <begin position="104"/>
        <end position="125"/>
    </location>
</feature>
<reference evidence="3" key="1">
    <citation type="journal article" date="2019" name="Int. J. Syst. Evol. Microbiol.">
        <title>The Global Catalogue of Microorganisms (GCM) 10K type strain sequencing project: providing services to taxonomists for standard genome sequencing and annotation.</title>
        <authorList>
            <consortium name="The Broad Institute Genomics Platform"/>
            <consortium name="The Broad Institute Genome Sequencing Center for Infectious Disease"/>
            <person name="Wu L."/>
            <person name="Ma J."/>
        </authorList>
    </citation>
    <scope>NUCLEOTIDE SEQUENCE [LARGE SCALE GENOMIC DNA]</scope>
    <source>
        <strain evidence="3">CCM 8609</strain>
    </source>
</reference>
<dbReference type="Proteomes" id="UP000603295">
    <property type="component" value="Unassembled WGS sequence"/>
</dbReference>
<keyword evidence="3" id="KW-1185">Reference proteome</keyword>
<accession>A0ABQ2C8A4</accession>
<gene>
    <name evidence="2" type="ORF">GCM10011459_20700</name>
</gene>
<keyword evidence="1" id="KW-0812">Transmembrane</keyword>
<evidence type="ECO:0000313" key="3">
    <source>
        <dbReference type="Proteomes" id="UP000603295"/>
    </source>
</evidence>
<evidence type="ECO:0000313" key="2">
    <source>
        <dbReference type="EMBL" id="GGI64236.1"/>
    </source>
</evidence>
<dbReference type="RefSeq" id="WP_188358111.1">
    <property type="nucleotide sequence ID" value="NZ_BMDS01000012.1"/>
</dbReference>
<name>A0ABQ2C8A4_9LACO</name>
<comment type="caution">
    <text evidence="2">The sequence shown here is derived from an EMBL/GenBank/DDBJ whole genome shotgun (WGS) entry which is preliminary data.</text>
</comment>